<dbReference type="PROSITE" id="PS51318">
    <property type="entry name" value="TAT"/>
    <property type="match status" value="1"/>
</dbReference>
<evidence type="ECO:0000313" key="2">
    <source>
        <dbReference type="EMBL" id="UMB69997.1"/>
    </source>
</evidence>
<proteinExistence type="predicted"/>
<dbReference type="Proteomes" id="UP001055336">
    <property type="component" value="Chromosome"/>
</dbReference>
<reference evidence="2" key="1">
    <citation type="submission" date="2022-08" db="EMBL/GenBank/DDBJ databases">
        <title>Whole genome sequencing of non-tuberculosis mycobacteria type-strains.</title>
        <authorList>
            <person name="Igarashi Y."/>
            <person name="Osugi A."/>
            <person name="Mitarai S."/>
        </authorList>
    </citation>
    <scope>NUCLEOTIDE SEQUENCE</scope>
    <source>
        <strain evidence="2">DSM 45127</strain>
    </source>
</reference>
<name>A0ABY3VL60_9MYCO</name>
<evidence type="ECO:0000256" key="1">
    <source>
        <dbReference type="SAM" id="SignalP"/>
    </source>
</evidence>
<organism evidence="2 3">
    <name type="scientific">Mycobacterium paraterrae</name>
    <dbReference type="NCBI Taxonomy" id="577492"/>
    <lineage>
        <taxon>Bacteria</taxon>
        <taxon>Bacillati</taxon>
        <taxon>Actinomycetota</taxon>
        <taxon>Actinomycetes</taxon>
        <taxon>Mycobacteriales</taxon>
        <taxon>Mycobacteriaceae</taxon>
        <taxon>Mycobacterium</taxon>
    </lineage>
</organism>
<protein>
    <recommendedName>
        <fullName evidence="4">PEP-CTERM sorting domain-containing protein</fullName>
    </recommendedName>
</protein>
<keyword evidence="3" id="KW-1185">Reference proteome</keyword>
<dbReference type="RefSeq" id="WP_240261727.1">
    <property type="nucleotide sequence ID" value="NZ_CP092488.2"/>
</dbReference>
<evidence type="ECO:0008006" key="4">
    <source>
        <dbReference type="Google" id="ProtNLM"/>
    </source>
</evidence>
<gene>
    <name evidence="2" type="ORF">MKK62_01150</name>
</gene>
<dbReference type="InterPro" id="IPR006311">
    <property type="entry name" value="TAT_signal"/>
</dbReference>
<keyword evidence="1" id="KW-0732">Signal</keyword>
<feature type="chain" id="PRO_5046603733" description="PEP-CTERM sorting domain-containing protein" evidence="1">
    <location>
        <begin position="34"/>
        <end position="174"/>
    </location>
</feature>
<sequence length="174" mass="18603">MSAYQWRRRALTTAVLAVSLPAAAYLTMTAASADDYEFTPDTTTFVPTQLEGYPPLINVVTGTEDFNWVDTTNSLNTATDFFKGVDTETTMGSFTNDDFLDTGLGVTFVDSSGATKLDIPTDTQFDLANFGGGWANEWVSIPTGIDAGTSDWLITPFGDVSLFGPLFAALSGGF</sequence>
<dbReference type="EMBL" id="CP092488">
    <property type="protein sequence ID" value="UMB69997.1"/>
    <property type="molecule type" value="Genomic_DNA"/>
</dbReference>
<evidence type="ECO:0000313" key="3">
    <source>
        <dbReference type="Proteomes" id="UP001055336"/>
    </source>
</evidence>
<feature type="signal peptide" evidence="1">
    <location>
        <begin position="1"/>
        <end position="33"/>
    </location>
</feature>
<accession>A0ABY3VL60</accession>